<sequence length="71" mass="7344">MARSPDGTTLAGGRTLAAGDGEGTIQLWDVALPTLDAAASAICQAVGRDLDAAERRRYLGSDVRSEPACVR</sequence>
<protein>
    <submittedName>
        <fullName evidence="1">Uncharacterized protein</fullName>
    </submittedName>
</protein>
<dbReference type="RefSeq" id="WP_020511955.1">
    <property type="nucleotide sequence ID" value="NZ_JBIAZU010000011.1"/>
</dbReference>
<comment type="caution">
    <text evidence="1">The sequence shown here is derived from an EMBL/GenBank/DDBJ whole genome shotgun (WGS) entry which is preliminary data.</text>
</comment>
<organism evidence="1 2">
    <name type="scientific">Paractinoplanes globisporus</name>
    <dbReference type="NCBI Taxonomy" id="113565"/>
    <lineage>
        <taxon>Bacteria</taxon>
        <taxon>Bacillati</taxon>
        <taxon>Actinomycetota</taxon>
        <taxon>Actinomycetes</taxon>
        <taxon>Micromonosporales</taxon>
        <taxon>Micromonosporaceae</taxon>
        <taxon>Paractinoplanes</taxon>
    </lineage>
</organism>
<name>A0ABW6WW08_9ACTN</name>
<reference evidence="1 2" key="1">
    <citation type="submission" date="2024-10" db="EMBL/GenBank/DDBJ databases">
        <title>The Natural Products Discovery Center: Release of the First 8490 Sequenced Strains for Exploring Actinobacteria Biosynthetic Diversity.</title>
        <authorList>
            <person name="Kalkreuter E."/>
            <person name="Kautsar S.A."/>
            <person name="Yang D."/>
            <person name="Bader C.D."/>
            <person name="Teijaro C.N."/>
            <person name="Fluegel L."/>
            <person name="Davis C.M."/>
            <person name="Simpson J.R."/>
            <person name="Lauterbach L."/>
            <person name="Steele A.D."/>
            <person name="Gui C."/>
            <person name="Meng S."/>
            <person name="Li G."/>
            <person name="Viehrig K."/>
            <person name="Ye F."/>
            <person name="Su P."/>
            <person name="Kiefer A.F."/>
            <person name="Nichols A."/>
            <person name="Cepeda A.J."/>
            <person name="Yan W."/>
            <person name="Fan B."/>
            <person name="Jiang Y."/>
            <person name="Adhikari A."/>
            <person name="Zheng C.-J."/>
            <person name="Schuster L."/>
            <person name="Cowan T.M."/>
            <person name="Smanski M.J."/>
            <person name="Chevrette M.G."/>
            <person name="De Carvalho L.P.S."/>
            <person name="Shen B."/>
        </authorList>
    </citation>
    <scope>NUCLEOTIDE SEQUENCE [LARGE SCALE GENOMIC DNA]</scope>
    <source>
        <strain evidence="1 2">NPDC000087</strain>
    </source>
</reference>
<proteinExistence type="predicted"/>
<dbReference type="Proteomes" id="UP001602245">
    <property type="component" value="Unassembled WGS sequence"/>
</dbReference>
<accession>A0ABW6WW08</accession>
<evidence type="ECO:0000313" key="2">
    <source>
        <dbReference type="Proteomes" id="UP001602245"/>
    </source>
</evidence>
<keyword evidence="2" id="KW-1185">Reference proteome</keyword>
<evidence type="ECO:0000313" key="1">
    <source>
        <dbReference type="EMBL" id="MFF5297442.1"/>
    </source>
</evidence>
<dbReference type="EMBL" id="JBIAZU010000011">
    <property type="protein sequence ID" value="MFF5297442.1"/>
    <property type="molecule type" value="Genomic_DNA"/>
</dbReference>
<gene>
    <name evidence="1" type="ORF">ACFY35_49110</name>
</gene>